<dbReference type="Proteomes" id="UP000259765">
    <property type="component" value="Segment"/>
</dbReference>
<proteinExistence type="predicted"/>
<evidence type="ECO:0000313" key="2">
    <source>
        <dbReference type="Proteomes" id="UP000259765"/>
    </source>
</evidence>
<dbReference type="EMBL" id="MG592470">
    <property type="protein sequence ID" value="AUR87154.1"/>
    <property type="molecule type" value="Genomic_DNA"/>
</dbReference>
<protein>
    <submittedName>
        <fullName evidence="1">Coil containing protein</fullName>
    </submittedName>
</protein>
<organism evidence="1 2">
    <name type="scientific">Vibrio phage 1.097.O._10N.286.49.B3</name>
    <dbReference type="NCBI Taxonomy" id="1881383"/>
    <lineage>
        <taxon>Viruses</taxon>
        <taxon>Duplodnaviria</taxon>
        <taxon>Heunggongvirae</taxon>
        <taxon>Uroviricota</taxon>
        <taxon>Caudoviricetes</taxon>
        <taxon>Schitoviridae</taxon>
        <taxon>Pontosvirinae</taxon>
        <taxon>Dorisvirus</taxon>
        <taxon>Dorisvirus 49B3</taxon>
    </lineage>
</organism>
<keyword evidence="2" id="KW-1185">Reference proteome</keyword>
<name>A0A2I7R0I0_9CAUD</name>
<evidence type="ECO:0000313" key="1">
    <source>
        <dbReference type="EMBL" id="AUR87154.1"/>
    </source>
</evidence>
<sequence>MKLVLTLTLVLGMLVGCTISKQATHIRGDITVVSENVDKVHTSIGEYSNNQEVLAELDELQESLLAALDGGPELLNLDIYYAQATDIYHVLKAEAVERDSELTDAQRRELQVLDAQVLHLNEEVVQFKEDTFLLDKLGLVRYLVEFTSKIRGYNE</sequence>
<accession>A0A2I7R0I0</accession>
<dbReference type="PROSITE" id="PS51257">
    <property type="entry name" value="PROKAR_LIPOPROTEIN"/>
    <property type="match status" value="1"/>
</dbReference>
<gene>
    <name evidence="1" type="ORF">NVP1097O_08</name>
</gene>
<reference evidence="1 2" key="1">
    <citation type="submission" date="2017-11" db="EMBL/GenBank/DDBJ databases">
        <title>A major lineage of nontailed dsDNA viruses as unrecognized killers of marine bacteria.</title>
        <authorList>
            <person name="Kauffman K.M."/>
            <person name="Hussain F.A."/>
            <person name="Yang J."/>
            <person name="Arevalo P."/>
            <person name="Brown J.M."/>
            <person name="Chang W.K."/>
            <person name="VanInsberghe D."/>
            <person name="Elsherbini J."/>
            <person name="Cutler M.B."/>
            <person name="Kelly L."/>
            <person name="Polz M.F."/>
        </authorList>
    </citation>
    <scope>NUCLEOTIDE SEQUENCE [LARGE SCALE GENOMIC DNA]</scope>
</reference>